<dbReference type="Pfam" id="PF14833">
    <property type="entry name" value="NAD_binding_11"/>
    <property type="match status" value="1"/>
</dbReference>
<feature type="domain" description="6-phosphogluconate dehydrogenase NADP-binding" evidence="7">
    <location>
        <begin position="3"/>
        <end position="161"/>
    </location>
</feature>
<dbReference type="InterPro" id="IPR029154">
    <property type="entry name" value="HIBADH-like_NADP-bd"/>
</dbReference>
<dbReference type="Gene3D" id="3.40.50.720">
    <property type="entry name" value="NAD(P)-binding Rossmann-like Domain"/>
    <property type="match status" value="1"/>
</dbReference>
<dbReference type="UniPathway" id="UPA00362"/>
<keyword evidence="3 6" id="KW-0560">Oxidoreductase</keyword>
<proteinExistence type="inferred from homology"/>
<evidence type="ECO:0000256" key="1">
    <source>
        <dbReference type="ARBA" id="ARBA00009080"/>
    </source>
</evidence>
<dbReference type="PANTHER" id="PTHR22981:SF7">
    <property type="entry name" value="3-HYDROXYISOBUTYRATE DEHYDROGENASE, MITOCHONDRIAL"/>
    <property type="match status" value="1"/>
</dbReference>
<evidence type="ECO:0000256" key="4">
    <source>
        <dbReference type="ARBA" id="ARBA00023027"/>
    </source>
</evidence>
<dbReference type="PANTHER" id="PTHR22981">
    <property type="entry name" value="3-HYDROXYISOBUTYRATE DEHYDROGENASE-RELATED"/>
    <property type="match status" value="1"/>
</dbReference>
<comment type="pathway">
    <text evidence="6">Amino-acid degradation; L-valine degradation.</text>
</comment>
<dbReference type="InterPro" id="IPR011548">
    <property type="entry name" value="HIBADH"/>
</dbReference>
<dbReference type="GO" id="GO:0006574">
    <property type="term" value="P:L-valine catabolic process"/>
    <property type="evidence" value="ECO:0007669"/>
    <property type="project" value="UniProtKB-UniPathway"/>
</dbReference>
<dbReference type="GO" id="GO:0008442">
    <property type="term" value="F:3-hydroxyisobutyrate dehydrogenase activity"/>
    <property type="evidence" value="ECO:0007669"/>
    <property type="project" value="UniProtKB-EC"/>
</dbReference>
<evidence type="ECO:0000313" key="10">
    <source>
        <dbReference type="Proteomes" id="UP000054877"/>
    </source>
</evidence>
<evidence type="ECO:0000259" key="8">
    <source>
        <dbReference type="Pfam" id="PF14833"/>
    </source>
</evidence>
<evidence type="ECO:0000259" key="7">
    <source>
        <dbReference type="Pfam" id="PF03446"/>
    </source>
</evidence>
<comment type="caution">
    <text evidence="9">The sequence shown here is derived from an EMBL/GenBank/DDBJ whole genome shotgun (WGS) entry which is preliminary data.</text>
</comment>
<accession>A0A0W0YZ86</accession>
<dbReference type="InterPro" id="IPR013328">
    <property type="entry name" value="6PGD_dom2"/>
</dbReference>
<dbReference type="PROSITE" id="PS00895">
    <property type="entry name" value="3_HYDROXYISOBUT_DH"/>
    <property type="match status" value="1"/>
</dbReference>
<organism evidence="9 10">
    <name type="scientific">Legionella spiritensis</name>
    <dbReference type="NCBI Taxonomy" id="452"/>
    <lineage>
        <taxon>Bacteria</taxon>
        <taxon>Pseudomonadati</taxon>
        <taxon>Pseudomonadota</taxon>
        <taxon>Gammaproteobacteria</taxon>
        <taxon>Legionellales</taxon>
        <taxon>Legionellaceae</taxon>
        <taxon>Legionella</taxon>
    </lineage>
</organism>
<evidence type="ECO:0000256" key="5">
    <source>
        <dbReference type="PIRSR" id="PIRSR000103-1"/>
    </source>
</evidence>
<dbReference type="SUPFAM" id="SSF48179">
    <property type="entry name" value="6-phosphogluconate dehydrogenase C-terminal domain-like"/>
    <property type="match status" value="1"/>
</dbReference>
<keyword evidence="2 6" id="KW-0101">Branched-chain amino acid catabolism</keyword>
<dbReference type="InterPro" id="IPR015815">
    <property type="entry name" value="HIBADH-related"/>
</dbReference>
<dbReference type="SUPFAM" id="SSF51735">
    <property type="entry name" value="NAD(P)-binding Rossmann-fold domains"/>
    <property type="match status" value="1"/>
</dbReference>
<dbReference type="RefSeq" id="WP_058483991.1">
    <property type="nucleotide sequence ID" value="NZ_CAAAII010000004.1"/>
</dbReference>
<feature type="active site" evidence="5">
    <location>
        <position position="170"/>
    </location>
</feature>
<dbReference type="PIRSF" id="PIRSF000103">
    <property type="entry name" value="HIBADH"/>
    <property type="match status" value="1"/>
</dbReference>
<dbReference type="InterPro" id="IPR036291">
    <property type="entry name" value="NAD(P)-bd_dom_sf"/>
</dbReference>
<reference evidence="9 10" key="1">
    <citation type="submission" date="2015-11" db="EMBL/GenBank/DDBJ databases">
        <title>Genomic analysis of 38 Legionella species identifies large and diverse effector repertoires.</title>
        <authorList>
            <person name="Burstein D."/>
            <person name="Amaro F."/>
            <person name="Zusman T."/>
            <person name="Lifshitz Z."/>
            <person name="Cohen O."/>
            <person name="Gilbert J.A."/>
            <person name="Pupko T."/>
            <person name="Shuman H.A."/>
            <person name="Segal G."/>
        </authorList>
    </citation>
    <scope>NUCLEOTIDE SEQUENCE [LARGE SCALE GENOMIC DNA]</scope>
    <source>
        <strain evidence="9 10">Mt.St.Helens-9</strain>
    </source>
</reference>
<evidence type="ECO:0000256" key="3">
    <source>
        <dbReference type="ARBA" id="ARBA00023002"/>
    </source>
</evidence>
<dbReference type="NCBIfam" id="TIGR01692">
    <property type="entry name" value="HIBADH"/>
    <property type="match status" value="1"/>
</dbReference>
<dbReference type="InterPro" id="IPR002204">
    <property type="entry name" value="3-OH-isobutyrate_DH-rel_CS"/>
</dbReference>
<feature type="domain" description="3-hydroxyisobutyrate dehydrogenase-like NAD-binding" evidence="8">
    <location>
        <begin position="164"/>
        <end position="291"/>
    </location>
</feature>
<dbReference type="GO" id="GO:0051287">
    <property type="term" value="F:NAD binding"/>
    <property type="evidence" value="ECO:0007669"/>
    <property type="project" value="InterPro"/>
</dbReference>
<sequence>MAKIGFVGLGHMGLPMALNLIKAGHDVTGYDLQKNALETLVEAGGFAAQKLQDSARDQEIIFTMLQTGQQVQEVCLGDHGLYAAAHHALHIDCSSIDVPSAKQLHQQAAKRQLLSLDAPVSGGVSGATAATLTFMVGGKSYAFDKSRPYLEAMGKQIIHTGIEGSGQTAKICNNMILGITMIGVSEAFVLAKQLGLSPQKLFEIVNSSSGQCWVMSKYPPVPDLVPNVPANNDYKPGFTATMMLKDLILSQKCSLAAGVTTPLAEHATMVYQHFIDVGNGDLDFSAIIKFLEAEKGDS</sequence>
<dbReference type="STRING" id="452.Lspi_2079"/>
<dbReference type="InterPro" id="IPR008927">
    <property type="entry name" value="6-PGluconate_DH-like_C_sf"/>
</dbReference>
<dbReference type="InterPro" id="IPR006115">
    <property type="entry name" value="6PGDH_NADP-bd"/>
</dbReference>
<keyword evidence="4 6" id="KW-0520">NAD</keyword>
<dbReference type="FunFam" id="1.10.1040.10:FF:000006">
    <property type="entry name" value="3-hydroxyisobutyrate dehydrogenase"/>
    <property type="match status" value="1"/>
</dbReference>
<dbReference type="Proteomes" id="UP000054877">
    <property type="component" value="Unassembled WGS sequence"/>
</dbReference>
<dbReference type="EMBL" id="LNYX01000030">
    <property type="protein sequence ID" value="KTD62229.1"/>
    <property type="molecule type" value="Genomic_DNA"/>
</dbReference>
<evidence type="ECO:0000256" key="2">
    <source>
        <dbReference type="ARBA" id="ARBA00022456"/>
    </source>
</evidence>
<gene>
    <name evidence="9" type="ORF">Lspi_2079</name>
</gene>
<evidence type="ECO:0000256" key="6">
    <source>
        <dbReference type="RuleBase" id="RU910714"/>
    </source>
</evidence>
<keyword evidence="10" id="KW-1185">Reference proteome</keyword>
<protein>
    <recommendedName>
        <fullName evidence="6">3-hydroxyisobutyrate dehydrogenase</fullName>
        <shortName evidence="6">HIBADH</shortName>
        <ecNumber evidence="6">1.1.1.31</ecNumber>
    </recommendedName>
</protein>
<dbReference type="GO" id="GO:0050661">
    <property type="term" value="F:NADP binding"/>
    <property type="evidence" value="ECO:0007669"/>
    <property type="project" value="InterPro"/>
</dbReference>
<name>A0A0W0YZ86_LEGSP</name>
<comment type="catalytic activity">
    <reaction evidence="6">
        <text>3-hydroxy-2-methylpropanoate + NAD(+) = 2-methyl-3-oxopropanoate + NADH + H(+)</text>
        <dbReference type="Rhea" id="RHEA:17681"/>
        <dbReference type="ChEBI" id="CHEBI:11805"/>
        <dbReference type="ChEBI" id="CHEBI:15378"/>
        <dbReference type="ChEBI" id="CHEBI:57540"/>
        <dbReference type="ChEBI" id="CHEBI:57700"/>
        <dbReference type="ChEBI" id="CHEBI:57945"/>
        <dbReference type="EC" id="1.1.1.31"/>
    </reaction>
</comment>
<evidence type="ECO:0000313" key="9">
    <source>
        <dbReference type="EMBL" id="KTD62229.1"/>
    </source>
</evidence>
<dbReference type="AlphaFoldDB" id="A0A0W0YZ86"/>
<comment type="similarity">
    <text evidence="1 6">Belongs to the HIBADH-related family.</text>
</comment>
<dbReference type="PATRIC" id="fig|452.5.peg.2288"/>
<dbReference type="Gene3D" id="1.10.1040.10">
    <property type="entry name" value="N-(1-d-carboxylethyl)-l-norvaline Dehydrogenase, domain 2"/>
    <property type="match status" value="1"/>
</dbReference>
<dbReference type="OrthoDB" id="9786703at2"/>
<dbReference type="Pfam" id="PF03446">
    <property type="entry name" value="NAD_binding_2"/>
    <property type="match status" value="1"/>
</dbReference>
<dbReference type="EC" id="1.1.1.31" evidence="6"/>